<dbReference type="EMBL" id="JBHSFA010000007">
    <property type="protein sequence ID" value="MFC4543064.1"/>
    <property type="molecule type" value="Genomic_DNA"/>
</dbReference>
<proteinExistence type="predicted"/>
<evidence type="ECO:0000313" key="4">
    <source>
        <dbReference type="Proteomes" id="UP001595898"/>
    </source>
</evidence>
<dbReference type="RefSeq" id="WP_250140250.1">
    <property type="nucleotide sequence ID" value="NZ_JALIQP010000002.1"/>
</dbReference>
<feature type="compositionally biased region" description="Basic and acidic residues" evidence="2">
    <location>
        <begin position="80"/>
        <end position="92"/>
    </location>
</feature>
<comment type="caution">
    <text evidence="3">The sequence shown here is derived from an EMBL/GenBank/DDBJ whole genome shotgun (WGS) entry which is preliminary data.</text>
</comment>
<protein>
    <submittedName>
        <fullName evidence="3">Uncharacterized protein</fullName>
    </submittedName>
</protein>
<sequence length="366" mass="42380">MKSKNTDKTGEEDEPYRVELKYNSGTHYVPVPDAAFECEELTELKQRIQQLEETEGDSTERIKLERRKTFYPKIVEGGSVEDKPEPKLDKDPPNYIRVDLSDNGETPYSLSKNPNSEEFRYALTCPSECLTFYKSPLTDLDKGDDVMLEVNHRGDQLGTKKNHLRIYTVEDYFRYRFHERSQAGSNLVPRSFPVLGGIFSKYTDRPVDCSGPLVGDEFRLVAFDAHHPVFAEQSEREFNEYTVPSSDLFFKICRNGDLPRMEVGNLEIWWDPRSEKKNHDPSIKLLETENCTETSVILPKQGYFLVKSTTRDGTLKTWLSRSSLEQVQESKGWERRVSDGWYGFFPEDRDDEDGVRLYVPAKTMSE</sequence>
<dbReference type="AlphaFoldDB" id="A0ABD5PR92"/>
<organism evidence="3 4">
    <name type="scientific">Halosolutus amylolyticus</name>
    <dbReference type="NCBI Taxonomy" id="2932267"/>
    <lineage>
        <taxon>Archaea</taxon>
        <taxon>Methanobacteriati</taxon>
        <taxon>Methanobacteriota</taxon>
        <taxon>Stenosarchaea group</taxon>
        <taxon>Halobacteria</taxon>
        <taxon>Halobacteriales</taxon>
        <taxon>Natrialbaceae</taxon>
        <taxon>Halosolutus</taxon>
    </lineage>
</organism>
<keyword evidence="4" id="KW-1185">Reference proteome</keyword>
<feature type="region of interest" description="Disordered" evidence="2">
    <location>
        <begin position="75"/>
        <end position="94"/>
    </location>
</feature>
<gene>
    <name evidence="3" type="ORF">ACFO5R_14135</name>
</gene>
<accession>A0ABD5PR92</accession>
<evidence type="ECO:0000256" key="1">
    <source>
        <dbReference type="SAM" id="Coils"/>
    </source>
</evidence>
<evidence type="ECO:0000256" key="2">
    <source>
        <dbReference type="SAM" id="MobiDB-lite"/>
    </source>
</evidence>
<name>A0ABD5PR92_9EURY</name>
<evidence type="ECO:0000313" key="3">
    <source>
        <dbReference type="EMBL" id="MFC4543064.1"/>
    </source>
</evidence>
<keyword evidence="1" id="KW-0175">Coiled coil</keyword>
<feature type="coiled-coil region" evidence="1">
    <location>
        <begin position="34"/>
        <end position="61"/>
    </location>
</feature>
<reference evidence="3 4" key="1">
    <citation type="journal article" date="2019" name="Int. J. Syst. Evol. Microbiol.">
        <title>The Global Catalogue of Microorganisms (GCM) 10K type strain sequencing project: providing services to taxonomists for standard genome sequencing and annotation.</title>
        <authorList>
            <consortium name="The Broad Institute Genomics Platform"/>
            <consortium name="The Broad Institute Genome Sequencing Center for Infectious Disease"/>
            <person name="Wu L."/>
            <person name="Ma J."/>
        </authorList>
    </citation>
    <scope>NUCLEOTIDE SEQUENCE [LARGE SCALE GENOMIC DNA]</scope>
    <source>
        <strain evidence="3 4">WLHS5</strain>
    </source>
</reference>
<dbReference type="Proteomes" id="UP001595898">
    <property type="component" value="Unassembled WGS sequence"/>
</dbReference>